<proteinExistence type="predicted"/>
<sequence length="111" mass="12801">MLLQKTFLSAVAGHTAINHTLAEDISDQYYEATEQVTRFVINGPLQFLSEALKDALENNWEAEIINNALCIFSQFEQTQKVEAILNDQCKMKQFKENAFEGVVRDWFKNRV</sequence>
<dbReference type="AlphaFoldDB" id="A0AA86QEX2"/>
<keyword evidence="3" id="KW-1185">Reference proteome</keyword>
<comment type="caution">
    <text evidence="1">The sequence shown here is derived from an EMBL/GenBank/DDBJ whole genome shotgun (WGS) entry which is preliminary data.</text>
</comment>
<name>A0AA86QEX2_9EUKA</name>
<reference evidence="1" key="1">
    <citation type="submission" date="2023-06" db="EMBL/GenBank/DDBJ databases">
        <authorList>
            <person name="Kurt Z."/>
        </authorList>
    </citation>
    <scope>NUCLEOTIDE SEQUENCE</scope>
</reference>
<accession>A0AA86QEX2</accession>
<organism evidence="1">
    <name type="scientific">Hexamita inflata</name>
    <dbReference type="NCBI Taxonomy" id="28002"/>
    <lineage>
        <taxon>Eukaryota</taxon>
        <taxon>Metamonada</taxon>
        <taxon>Diplomonadida</taxon>
        <taxon>Hexamitidae</taxon>
        <taxon>Hexamitinae</taxon>
        <taxon>Hexamita</taxon>
    </lineage>
</organism>
<dbReference type="EMBL" id="CATOUU010000826">
    <property type="protein sequence ID" value="CAI9951872.1"/>
    <property type="molecule type" value="Genomic_DNA"/>
</dbReference>
<evidence type="ECO:0000313" key="3">
    <source>
        <dbReference type="Proteomes" id="UP001642409"/>
    </source>
</evidence>
<dbReference type="Proteomes" id="UP001642409">
    <property type="component" value="Unassembled WGS sequence"/>
</dbReference>
<gene>
    <name evidence="1" type="ORF">HINF_LOCUS39517</name>
    <name evidence="2" type="ORF">HINF_LOCUS70909</name>
</gene>
<evidence type="ECO:0000313" key="2">
    <source>
        <dbReference type="EMBL" id="CAL6101095.1"/>
    </source>
</evidence>
<reference evidence="2 3" key="2">
    <citation type="submission" date="2024-07" db="EMBL/GenBank/DDBJ databases">
        <authorList>
            <person name="Akdeniz Z."/>
        </authorList>
    </citation>
    <scope>NUCLEOTIDE SEQUENCE [LARGE SCALE GENOMIC DNA]</scope>
</reference>
<dbReference type="EMBL" id="CAXDID020000538">
    <property type="protein sequence ID" value="CAL6101095.1"/>
    <property type="molecule type" value="Genomic_DNA"/>
</dbReference>
<protein>
    <submittedName>
        <fullName evidence="2">Hypothetical_protein</fullName>
    </submittedName>
</protein>
<evidence type="ECO:0000313" key="1">
    <source>
        <dbReference type="EMBL" id="CAI9951872.1"/>
    </source>
</evidence>